<keyword evidence="1" id="KW-0472">Membrane</keyword>
<dbReference type="WBParaSite" id="jg21947">
    <property type="protein sequence ID" value="jg21947"/>
    <property type="gene ID" value="jg21947"/>
</dbReference>
<dbReference type="AlphaFoldDB" id="A0A915DQU7"/>
<dbReference type="Proteomes" id="UP000887574">
    <property type="component" value="Unplaced"/>
</dbReference>
<feature type="transmembrane region" description="Helical" evidence="1">
    <location>
        <begin position="12"/>
        <end position="34"/>
    </location>
</feature>
<reference evidence="3" key="1">
    <citation type="submission" date="2022-11" db="UniProtKB">
        <authorList>
            <consortium name="WormBaseParasite"/>
        </authorList>
    </citation>
    <scope>IDENTIFICATION</scope>
</reference>
<keyword evidence="1" id="KW-1133">Transmembrane helix</keyword>
<keyword evidence="2" id="KW-1185">Reference proteome</keyword>
<accession>A0A915DQU7</accession>
<keyword evidence="1" id="KW-0812">Transmembrane</keyword>
<proteinExistence type="predicted"/>
<evidence type="ECO:0000313" key="3">
    <source>
        <dbReference type="WBParaSite" id="jg21947"/>
    </source>
</evidence>
<organism evidence="2 3">
    <name type="scientific">Ditylenchus dipsaci</name>
    <dbReference type="NCBI Taxonomy" id="166011"/>
    <lineage>
        <taxon>Eukaryota</taxon>
        <taxon>Metazoa</taxon>
        <taxon>Ecdysozoa</taxon>
        <taxon>Nematoda</taxon>
        <taxon>Chromadorea</taxon>
        <taxon>Rhabditida</taxon>
        <taxon>Tylenchina</taxon>
        <taxon>Tylenchomorpha</taxon>
        <taxon>Sphaerularioidea</taxon>
        <taxon>Anguinidae</taxon>
        <taxon>Anguininae</taxon>
        <taxon>Ditylenchus</taxon>
    </lineage>
</organism>
<feature type="transmembrane region" description="Helical" evidence="1">
    <location>
        <begin position="54"/>
        <end position="75"/>
    </location>
</feature>
<evidence type="ECO:0000313" key="2">
    <source>
        <dbReference type="Proteomes" id="UP000887574"/>
    </source>
</evidence>
<name>A0A915DQU7_9BILA</name>
<evidence type="ECO:0000256" key="1">
    <source>
        <dbReference type="SAM" id="Phobius"/>
    </source>
</evidence>
<protein>
    <submittedName>
        <fullName evidence="3">Uncharacterized protein</fullName>
    </submittedName>
</protein>
<sequence length="83" mass="9719">MSSKAYLIYLNFGENVIALGCQITSIYLFFYLMYCAVHRPKKLKVASISLSMRLYIWSQIIGCASLLPYQIYMIFQWRGSKIF</sequence>